<dbReference type="GO" id="GO:0006355">
    <property type="term" value="P:regulation of DNA-templated transcription"/>
    <property type="evidence" value="ECO:0007669"/>
    <property type="project" value="InterPro"/>
</dbReference>
<organism evidence="2 3">
    <name type="scientific">Streptomyces malaysiense</name>
    <dbReference type="NCBI Taxonomy" id="1428626"/>
    <lineage>
        <taxon>Bacteria</taxon>
        <taxon>Bacillati</taxon>
        <taxon>Actinomycetota</taxon>
        <taxon>Actinomycetes</taxon>
        <taxon>Kitasatosporales</taxon>
        <taxon>Streptomycetaceae</taxon>
        <taxon>Streptomyces</taxon>
    </lineage>
</organism>
<feature type="domain" description="HTH luxR-type" evidence="1">
    <location>
        <begin position="279"/>
        <end position="338"/>
    </location>
</feature>
<evidence type="ECO:0000313" key="3">
    <source>
        <dbReference type="Proteomes" id="UP000034838"/>
    </source>
</evidence>
<sequence>MDIAPHCPRSTPDELKSESLDLRVYAWLVRNRRTGTHDPEAIARELAAGPADVRLALSRLVETGLLAEEPLPGSRLTVVPAEAAASRRTAPLEAQIRERQEAIAHIRSSVDPFSLVFQRESRSWGGGFQEISTVAEVRDRLNRLSDGCRTELVSCQPGGGSRIPAAMAEAMGRDRAMLDRGVRIRTLYHHTARFNGPSQAYVAELSARGAEYRTLHELFGRLIIVDRETAFIPAPGHDGQGAILISEPPVVAYLYDVFELAWTHARPFVDATGRAMEAVSRELHRTILRLLADGLKDEAIARRLGMSLRTTRRHVADILSELNVSSRFQAGVAAARSGLLEEADGHANP</sequence>
<dbReference type="EMBL" id="LBDA02000040">
    <property type="protein sequence ID" value="OIK26071.1"/>
    <property type="molecule type" value="Genomic_DNA"/>
</dbReference>
<dbReference type="SUPFAM" id="SSF46894">
    <property type="entry name" value="C-terminal effector domain of the bipartite response regulators"/>
    <property type="match status" value="1"/>
</dbReference>
<dbReference type="InterPro" id="IPR016032">
    <property type="entry name" value="Sig_transdc_resp-reg_C-effctor"/>
</dbReference>
<accession>A0A1J4Q1N9</accession>
<keyword evidence="3" id="KW-1185">Reference proteome</keyword>
<reference evidence="2" key="1">
    <citation type="submission" date="2016-10" db="EMBL/GenBank/DDBJ databases">
        <title>Genome sequence of Streptomyces malaysiense MUSC 136.</title>
        <authorList>
            <person name="Lee L.-H."/>
            <person name="Ser H.-L."/>
        </authorList>
    </citation>
    <scope>NUCLEOTIDE SEQUENCE [LARGE SCALE GENOMIC DNA]</scope>
    <source>
        <strain evidence="2">MUSC 136</strain>
    </source>
</reference>
<evidence type="ECO:0000313" key="2">
    <source>
        <dbReference type="EMBL" id="OIK26071.1"/>
    </source>
</evidence>
<evidence type="ECO:0000259" key="1">
    <source>
        <dbReference type="PROSITE" id="PS50043"/>
    </source>
</evidence>
<dbReference type="SMART" id="SM00421">
    <property type="entry name" value="HTH_LUXR"/>
    <property type="match status" value="1"/>
</dbReference>
<dbReference type="InterPro" id="IPR000792">
    <property type="entry name" value="Tscrpt_reg_LuxR_C"/>
</dbReference>
<dbReference type="GO" id="GO:0003677">
    <property type="term" value="F:DNA binding"/>
    <property type="evidence" value="ECO:0007669"/>
    <property type="project" value="InterPro"/>
</dbReference>
<dbReference type="Pfam" id="PF00196">
    <property type="entry name" value="GerE"/>
    <property type="match status" value="1"/>
</dbReference>
<dbReference type="CDD" id="cd06170">
    <property type="entry name" value="LuxR_C_like"/>
    <property type="match status" value="1"/>
</dbReference>
<dbReference type="OrthoDB" id="4307453at2"/>
<dbReference type="PROSITE" id="PS50043">
    <property type="entry name" value="HTH_LUXR_2"/>
    <property type="match status" value="1"/>
</dbReference>
<dbReference type="InterPro" id="IPR051797">
    <property type="entry name" value="TrmB-like"/>
</dbReference>
<dbReference type="PANTHER" id="PTHR34293">
    <property type="entry name" value="HTH-TYPE TRANSCRIPTIONAL REGULATOR TRMBL2"/>
    <property type="match status" value="1"/>
</dbReference>
<protein>
    <recommendedName>
        <fullName evidence="1">HTH luxR-type domain-containing protein</fullName>
    </recommendedName>
</protein>
<dbReference type="Proteomes" id="UP000034838">
    <property type="component" value="Unassembled WGS sequence"/>
</dbReference>
<dbReference type="InterPro" id="IPR036388">
    <property type="entry name" value="WH-like_DNA-bd_sf"/>
</dbReference>
<comment type="caution">
    <text evidence="2">The sequence shown here is derived from an EMBL/GenBank/DDBJ whole genome shotgun (WGS) entry which is preliminary data.</text>
</comment>
<dbReference type="Gene3D" id="1.10.10.10">
    <property type="entry name" value="Winged helix-like DNA-binding domain superfamily/Winged helix DNA-binding domain"/>
    <property type="match status" value="1"/>
</dbReference>
<proteinExistence type="predicted"/>
<gene>
    <name evidence="2" type="ORF">VT52_018565</name>
</gene>
<dbReference type="AlphaFoldDB" id="A0A1J4Q1N9"/>
<name>A0A1J4Q1N9_9ACTN</name>
<dbReference type="PANTHER" id="PTHR34293:SF1">
    <property type="entry name" value="HTH-TYPE TRANSCRIPTIONAL REGULATOR TRMBL2"/>
    <property type="match status" value="1"/>
</dbReference>